<dbReference type="PANTHER" id="PTHR22683">
    <property type="entry name" value="SPORULATION PROTEIN RELATED"/>
    <property type="match status" value="1"/>
</dbReference>
<keyword evidence="3 5" id="KW-0067">ATP-binding</keyword>
<evidence type="ECO:0000256" key="4">
    <source>
        <dbReference type="ARBA" id="ARBA00023125"/>
    </source>
</evidence>
<evidence type="ECO:0000256" key="2">
    <source>
        <dbReference type="ARBA" id="ARBA00022741"/>
    </source>
</evidence>
<sequence length="985" mass="109164">MKVDFSIYAIIYLKNFCLKGFSIKKIYILCAWCALFIILTLATIFGQSGEMGEMGRAFAMLNLSWFGYLGYVYLLFLLYPAYALYKDSTLSPKRVKIIIAVLLLSLGVLLVQSLWLDKGLLGALLIAKIMPNFGAFGVWILVIVCVYAGVLLLCPTAVITAQKSLQNAVLTLTRYLVRNVKEAFLYLAPRCVAYARYLYKATTAWLERVFASPSIKEFDYQGRAKNPIQLESSKINAEQTTMHRAHSTQESFDQMPSLESSLADMPNATQLQNLSSSFSSPLQEAPREAPKFDEKKVVVLYRDEERERYIKEQEEERHRAMVRLIDPSQMNKDAEMLHIDVDQAISRAKAYEKEALLKDEATYRTKIIDPTQEKLESSTPQEMIEVDSPAIDRLSLDSSQMLESHSPNIGTSSAHDAHDDSDTHKDSKQVSHPQSQDHLADMQPLAQSSIQSPYAGEFTQAQYPSPQDTLEQIKDSSPKIFAHKTQNTELSRRVQPTIVKDLESSKQHLESLERGGLARPKDYVLPPTTLLQPAQSGKISFEEGEIDQKIQNLLTKLKVFKIDGDVARIYSGPVVTTFEFRPAPNVKVSRIQSLSDDLAMALSARSIRIQAPIPGKDVVGIEVPNSQKEMIYLREILESEVFQGSSSPLALGLGKDIVGNPFVTDLQKLPHLLIAGTTGSGKSVGLNAMILSLLYRNSPDNLRLIMVDPKKVEFSLYEEIPHLLTPIITDAKKAIIALNNVAREMERRYEMMKALKTKTIDGYNAKAASEGSEILPFIVIIIDELADLMMTGGKEAEGSIIRIAQMGRAAGLHLIVATQRPSVDVVTGLIKTNLPAKIAYKVGSRMDSRVILDSEGAQNLLGQGDMLFSLGGGGSVLRLHAPWASEDEIESIVGFIRDQREVQYDSSFLADSVGVATRSDETQGDSSDLLAEAKKLMMLDGKTSISNLQRRLGIGYNKAAVLVEELEKQGFLSAPNAKGVREIIG</sequence>
<gene>
    <name evidence="9" type="primary">ftsK_1</name>
    <name evidence="9" type="ORF">NCTC12410_01643</name>
</gene>
<feature type="compositionally biased region" description="Polar residues" evidence="6">
    <location>
        <begin position="401"/>
        <end position="410"/>
    </location>
</feature>
<dbReference type="CDD" id="cd01127">
    <property type="entry name" value="TrwB_TraG_TraD_VirD4"/>
    <property type="match status" value="1"/>
</dbReference>
<keyword evidence="7" id="KW-0472">Membrane</keyword>
<evidence type="ECO:0000256" key="5">
    <source>
        <dbReference type="PROSITE-ProRule" id="PRU00289"/>
    </source>
</evidence>
<dbReference type="Gene3D" id="3.30.980.40">
    <property type="match status" value="1"/>
</dbReference>
<evidence type="ECO:0000259" key="8">
    <source>
        <dbReference type="PROSITE" id="PS50901"/>
    </source>
</evidence>
<keyword evidence="2 5" id="KW-0547">Nucleotide-binding</keyword>
<dbReference type="SUPFAM" id="SSF46785">
    <property type="entry name" value="Winged helix' DNA-binding domain"/>
    <property type="match status" value="1"/>
</dbReference>
<dbReference type="PROSITE" id="PS50901">
    <property type="entry name" value="FTSK"/>
    <property type="match status" value="1"/>
</dbReference>
<keyword evidence="7" id="KW-1133">Transmembrane helix</keyword>
<dbReference type="AlphaFoldDB" id="A0A377J7I0"/>
<name>A0A377J7I0_9HELI</name>
<dbReference type="GO" id="GO:0005524">
    <property type="term" value="F:ATP binding"/>
    <property type="evidence" value="ECO:0007669"/>
    <property type="project" value="UniProtKB-UniRule"/>
</dbReference>
<dbReference type="InterPro" id="IPR036390">
    <property type="entry name" value="WH_DNA-bd_sf"/>
</dbReference>
<dbReference type="Pfam" id="PF09397">
    <property type="entry name" value="FtsK_gamma"/>
    <property type="match status" value="1"/>
</dbReference>
<dbReference type="InterPro" id="IPR050206">
    <property type="entry name" value="FtsK/SpoIIIE/SftA"/>
</dbReference>
<dbReference type="SMART" id="SM00843">
    <property type="entry name" value="Ftsk_gamma"/>
    <property type="match status" value="1"/>
</dbReference>
<keyword evidence="7" id="KW-0812">Transmembrane</keyword>
<dbReference type="InterPro" id="IPR018541">
    <property type="entry name" value="Ftsk_gamma"/>
</dbReference>
<dbReference type="InterPro" id="IPR002543">
    <property type="entry name" value="FtsK_dom"/>
</dbReference>
<dbReference type="GO" id="GO:0003677">
    <property type="term" value="F:DNA binding"/>
    <property type="evidence" value="ECO:0007669"/>
    <property type="project" value="UniProtKB-KW"/>
</dbReference>
<feature type="region of interest" description="Disordered" evidence="6">
    <location>
        <begin position="401"/>
        <end position="439"/>
    </location>
</feature>
<feature type="binding site" evidence="5">
    <location>
        <begin position="676"/>
        <end position="683"/>
    </location>
    <ligand>
        <name>ATP</name>
        <dbReference type="ChEBI" id="CHEBI:30616"/>
    </ligand>
</feature>
<dbReference type="EMBL" id="UGHV01000001">
    <property type="protein sequence ID" value="STO97806.1"/>
    <property type="molecule type" value="Genomic_DNA"/>
</dbReference>
<dbReference type="Pfam" id="PF01580">
    <property type="entry name" value="FtsK_SpoIIIE"/>
    <property type="match status" value="1"/>
</dbReference>
<evidence type="ECO:0000256" key="1">
    <source>
        <dbReference type="ARBA" id="ARBA00006474"/>
    </source>
</evidence>
<organism evidence="9 10">
    <name type="scientific">Helicobacter canis</name>
    <dbReference type="NCBI Taxonomy" id="29419"/>
    <lineage>
        <taxon>Bacteria</taxon>
        <taxon>Pseudomonadati</taxon>
        <taxon>Campylobacterota</taxon>
        <taxon>Epsilonproteobacteria</taxon>
        <taxon>Campylobacterales</taxon>
        <taxon>Helicobacteraceae</taxon>
        <taxon>Helicobacter</taxon>
    </lineage>
</organism>
<feature type="transmembrane region" description="Helical" evidence="7">
    <location>
        <begin position="26"/>
        <end position="45"/>
    </location>
</feature>
<feature type="compositionally biased region" description="Basic and acidic residues" evidence="6">
    <location>
        <begin position="415"/>
        <end position="429"/>
    </location>
</feature>
<feature type="transmembrane region" description="Helical" evidence="7">
    <location>
        <begin position="97"/>
        <end position="116"/>
    </location>
</feature>
<proteinExistence type="inferred from homology"/>
<feature type="domain" description="FtsK" evidence="8">
    <location>
        <begin position="659"/>
        <end position="849"/>
    </location>
</feature>
<dbReference type="PANTHER" id="PTHR22683:SF41">
    <property type="entry name" value="DNA TRANSLOCASE FTSK"/>
    <property type="match status" value="1"/>
</dbReference>
<evidence type="ECO:0000256" key="6">
    <source>
        <dbReference type="SAM" id="MobiDB-lite"/>
    </source>
</evidence>
<dbReference type="InterPro" id="IPR036388">
    <property type="entry name" value="WH-like_DNA-bd_sf"/>
</dbReference>
<dbReference type="Gene3D" id="1.10.10.10">
    <property type="entry name" value="Winged helix-like DNA-binding domain superfamily/Winged helix DNA-binding domain"/>
    <property type="match status" value="1"/>
</dbReference>
<comment type="similarity">
    <text evidence="1">Belongs to the FtsK/SpoIIIE/SftA family.</text>
</comment>
<feature type="region of interest" description="Disordered" evidence="6">
    <location>
        <begin position="237"/>
        <end position="256"/>
    </location>
</feature>
<evidence type="ECO:0000313" key="9">
    <source>
        <dbReference type="EMBL" id="STO97806.1"/>
    </source>
</evidence>
<dbReference type="SMART" id="SM00382">
    <property type="entry name" value="AAA"/>
    <property type="match status" value="1"/>
</dbReference>
<feature type="transmembrane region" description="Helical" evidence="7">
    <location>
        <begin position="136"/>
        <end position="159"/>
    </location>
</feature>
<dbReference type="InterPro" id="IPR003593">
    <property type="entry name" value="AAA+_ATPase"/>
</dbReference>
<dbReference type="Proteomes" id="UP000254841">
    <property type="component" value="Unassembled WGS sequence"/>
</dbReference>
<evidence type="ECO:0000313" key="10">
    <source>
        <dbReference type="Proteomes" id="UP000254841"/>
    </source>
</evidence>
<dbReference type="InterPro" id="IPR027417">
    <property type="entry name" value="P-loop_NTPase"/>
</dbReference>
<dbReference type="Gene3D" id="3.40.50.300">
    <property type="entry name" value="P-loop containing nucleotide triphosphate hydrolases"/>
    <property type="match status" value="1"/>
</dbReference>
<dbReference type="SUPFAM" id="SSF52540">
    <property type="entry name" value="P-loop containing nucleoside triphosphate hydrolases"/>
    <property type="match status" value="1"/>
</dbReference>
<protein>
    <submittedName>
        <fullName evidence="9">DNA translocase FtsK</fullName>
    </submittedName>
</protein>
<keyword evidence="4" id="KW-0238">DNA-binding</keyword>
<accession>A0A377J7I0</accession>
<dbReference type="Pfam" id="PF17854">
    <property type="entry name" value="FtsK_alpha"/>
    <property type="match status" value="1"/>
</dbReference>
<evidence type="ECO:0000256" key="3">
    <source>
        <dbReference type="ARBA" id="ARBA00022840"/>
    </source>
</evidence>
<feature type="transmembrane region" description="Helical" evidence="7">
    <location>
        <begin position="65"/>
        <end position="85"/>
    </location>
</feature>
<evidence type="ECO:0000256" key="7">
    <source>
        <dbReference type="SAM" id="Phobius"/>
    </source>
</evidence>
<dbReference type="InterPro" id="IPR041027">
    <property type="entry name" value="FtsK_alpha"/>
</dbReference>
<reference evidence="9 10" key="1">
    <citation type="submission" date="2018-06" db="EMBL/GenBank/DDBJ databases">
        <authorList>
            <consortium name="Pathogen Informatics"/>
            <person name="Doyle S."/>
        </authorList>
    </citation>
    <scope>NUCLEOTIDE SEQUENCE [LARGE SCALE GENOMIC DNA]</scope>
    <source>
        <strain evidence="9 10">NCTC12410</strain>
    </source>
</reference>